<evidence type="ECO:0000259" key="2">
    <source>
        <dbReference type="PROSITE" id="PS50887"/>
    </source>
</evidence>
<gene>
    <name evidence="5" type="ORF">C4886_12670</name>
</gene>
<feature type="transmembrane region" description="Helical" evidence="1">
    <location>
        <begin position="336"/>
        <end position="358"/>
    </location>
</feature>
<feature type="transmembrane region" description="Helical" evidence="1">
    <location>
        <begin position="274"/>
        <end position="298"/>
    </location>
</feature>
<feature type="transmembrane region" description="Helical" evidence="1">
    <location>
        <begin position="241"/>
        <end position="262"/>
    </location>
</feature>
<sequence length="939" mass="106626">MKEKTETFNQGKRYFFYILMFAILGWFIFMQIFGADERSSDTSAASVIYSGTVTWQKPDGTTQEISVPGTYKVPVGDTMVLNIQLPDALTDTCFAIRSSLQDVDFYVGDDLRTSYSTHKTRLVGKNSASRYVFCPVYASDAGKELRIELTTYTSNYTGVVNPVYCGNKADIWIYIFSRYGLETYIAFFILFAGIVTILFSFALGLVYHTRFDMEYLGWCMVMGAVWMLGESKLRQFLVPNASALGSLCFVMILLCPLPILFFADSLQKGLHHRFYVCLGSIAMINFAVCTILTAAGIADYIETMPVSHGILAITVATIFVHLFQYIRTEKNKADRLLLIGLLAAILCIAVEATSVYFVTLMSGLFVGAGMLILLFVNIVRAIKNVQDIELKRQQSEIRKNQEQNEKMSLQMIQTLSTTIEAKDAYTRGHSYRVAQYAALIAEELGWTPEEILNLKRATHLHDIGKIGIPDPFLNKPAQLTDDEYNLIKKHTVIGAEILKDITLIPHAAEIARSHHERYDGKGYPDGLAGAEIPIHARIVAVADCYDAMNSRRIYRNALPPEVVYEEFRKNRGTQFDPEITDIFLKLLNEKRLPQWDPSQEEPDTYNLPDMQLTVSKFISDIMATIKSQEDAKSYDFLTGLPMRNLGERLTAEFMQTHDGCLVFLDMDNLKKINDIYGHKAGDRALKCLGKLLQKRADQGISCRLGGDEFLMFLPDTDPDSLSLQMDDLFQKFHTITTDDPELRFATLSAGLCLCSTDDSFEDCYSKADKALYYVKQNGKNQFFFYQQIDRSTLAASGSGKDLALVAESLQKSGIYVGALDLNYRDFARQYEYMSQLVTRSQCRCYLAMLTIETLVDTVPDIESIEQALEYMEQAIRQNIRRVDICTRYSSLQYLIILFEPDETHIPDIIERIFTQYYHQCDSHDFQPSYEYLEISPQEL</sequence>
<dbReference type="SMART" id="SM00267">
    <property type="entry name" value="GGDEF"/>
    <property type="match status" value="1"/>
</dbReference>
<feature type="domain" description="GGDEF" evidence="2">
    <location>
        <begin position="657"/>
        <end position="787"/>
    </location>
</feature>
<dbReference type="InterPro" id="IPR043128">
    <property type="entry name" value="Rev_trsase/Diguanyl_cyclase"/>
</dbReference>
<dbReference type="Gene3D" id="3.30.70.270">
    <property type="match status" value="1"/>
</dbReference>
<feature type="domain" description="HD-GYP" evidence="4">
    <location>
        <begin position="404"/>
        <end position="599"/>
    </location>
</feature>
<dbReference type="InterPro" id="IPR006675">
    <property type="entry name" value="HDIG_dom"/>
</dbReference>
<accession>A0A367FYP1</accession>
<keyword evidence="1" id="KW-0472">Membrane</keyword>
<keyword evidence="1" id="KW-1133">Transmembrane helix</keyword>
<dbReference type="PROSITE" id="PS50887">
    <property type="entry name" value="GGDEF"/>
    <property type="match status" value="1"/>
</dbReference>
<feature type="transmembrane region" description="Helical" evidence="1">
    <location>
        <begin position="213"/>
        <end position="229"/>
    </location>
</feature>
<dbReference type="SUPFAM" id="SSF109604">
    <property type="entry name" value="HD-domain/PDEase-like"/>
    <property type="match status" value="1"/>
</dbReference>
<dbReference type="Proteomes" id="UP000253208">
    <property type="component" value="Unassembled WGS sequence"/>
</dbReference>
<dbReference type="PANTHER" id="PTHR43155">
    <property type="entry name" value="CYCLIC DI-GMP PHOSPHODIESTERASE PA4108-RELATED"/>
    <property type="match status" value="1"/>
</dbReference>
<feature type="transmembrane region" description="Helical" evidence="1">
    <location>
        <begin position="184"/>
        <end position="206"/>
    </location>
</feature>
<feature type="domain" description="HD" evidence="3">
    <location>
        <begin position="426"/>
        <end position="548"/>
    </location>
</feature>
<dbReference type="SUPFAM" id="SSF55073">
    <property type="entry name" value="Nucleotide cyclase"/>
    <property type="match status" value="1"/>
</dbReference>
<dbReference type="NCBIfam" id="TIGR00277">
    <property type="entry name" value="HDIG"/>
    <property type="match status" value="1"/>
</dbReference>
<dbReference type="InterPro" id="IPR003607">
    <property type="entry name" value="HD/PDEase_dom"/>
</dbReference>
<dbReference type="Pfam" id="PF13487">
    <property type="entry name" value="HD_5"/>
    <property type="match status" value="1"/>
</dbReference>
<keyword evidence="5" id="KW-0378">Hydrolase</keyword>
<dbReference type="CDD" id="cd00077">
    <property type="entry name" value="HDc"/>
    <property type="match status" value="1"/>
</dbReference>
<reference evidence="5 6" key="1">
    <citation type="submission" date="2018-02" db="EMBL/GenBank/DDBJ databases">
        <title>Complete genome sequencing of Faecalibacterium prausnitzii strains isolated from the human gut.</title>
        <authorList>
            <person name="Fitzgerald B.C."/>
            <person name="Shkoporov A.N."/>
            <person name="Ross P.R."/>
            <person name="Hill C."/>
        </authorList>
    </citation>
    <scope>NUCLEOTIDE SEQUENCE [LARGE SCALE GENOMIC DNA]</scope>
    <source>
        <strain evidence="5 6">APC942/31-1</strain>
    </source>
</reference>
<dbReference type="InterPro" id="IPR037522">
    <property type="entry name" value="HD_GYP_dom"/>
</dbReference>
<dbReference type="Gene3D" id="1.10.3210.10">
    <property type="entry name" value="Hypothetical protein af1432"/>
    <property type="match status" value="1"/>
</dbReference>
<dbReference type="GO" id="GO:0016787">
    <property type="term" value="F:hydrolase activity"/>
    <property type="evidence" value="ECO:0007669"/>
    <property type="project" value="UniProtKB-KW"/>
</dbReference>
<dbReference type="PANTHER" id="PTHR43155:SF2">
    <property type="entry name" value="CYCLIC DI-GMP PHOSPHODIESTERASE PA4108"/>
    <property type="match status" value="1"/>
</dbReference>
<dbReference type="CDD" id="cd01949">
    <property type="entry name" value="GGDEF"/>
    <property type="match status" value="1"/>
</dbReference>
<feature type="transmembrane region" description="Helical" evidence="1">
    <location>
        <begin position="304"/>
        <end position="324"/>
    </location>
</feature>
<organism evidence="5 6">
    <name type="scientific">Blautia obeum</name>
    <dbReference type="NCBI Taxonomy" id="40520"/>
    <lineage>
        <taxon>Bacteria</taxon>
        <taxon>Bacillati</taxon>
        <taxon>Bacillota</taxon>
        <taxon>Clostridia</taxon>
        <taxon>Lachnospirales</taxon>
        <taxon>Lachnospiraceae</taxon>
        <taxon>Blautia</taxon>
    </lineage>
</organism>
<dbReference type="InterPro" id="IPR029787">
    <property type="entry name" value="Nucleotide_cyclase"/>
</dbReference>
<evidence type="ECO:0000259" key="3">
    <source>
        <dbReference type="PROSITE" id="PS51831"/>
    </source>
</evidence>
<comment type="caution">
    <text evidence="5">The sequence shown here is derived from an EMBL/GenBank/DDBJ whole genome shotgun (WGS) entry which is preliminary data.</text>
</comment>
<dbReference type="PROSITE" id="PS51831">
    <property type="entry name" value="HD"/>
    <property type="match status" value="1"/>
</dbReference>
<dbReference type="InterPro" id="IPR000160">
    <property type="entry name" value="GGDEF_dom"/>
</dbReference>
<name>A0A367FYP1_9FIRM</name>
<evidence type="ECO:0000313" key="6">
    <source>
        <dbReference type="Proteomes" id="UP000253208"/>
    </source>
</evidence>
<keyword evidence="1" id="KW-0812">Transmembrane</keyword>
<dbReference type="PROSITE" id="PS51832">
    <property type="entry name" value="HD_GYP"/>
    <property type="match status" value="1"/>
</dbReference>
<dbReference type="RefSeq" id="WP_114002491.1">
    <property type="nucleotide sequence ID" value="NZ_PSQG01000018.1"/>
</dbReference>
<evidence type="ECO:0000256" key="1">
    <source>
        <dbReference type="SAM" id="Phobius"/>
    </source>
</evidence>
<dbReference type="AlphaFoldDB" id="A0A367FYP1"/>
<evidence type="ECO:0000313" key="5">
    <source>
        <dbReference type="EMBL" id="RCH42841.1"/>
    </source>
</evidence>
<dbReference type="EMBL" id="PSQG01000018">
    <property type="protein sequence ID" value="RCH42841.1"/>
    <property type="molecule type" value="Genomic_DNA"/>
</dbReference>
<dbReference type="Pfam" id="PF00990">
    <property type="entry name" value="GGDEF"/>
    <property type="match status" value="1"/>
</dbReference>
<feature type="transmembrane region" description="Helical" evidence="1">
    <location>
        <begin position="14"/>
        <end position="33"/>
    </location>
</feature>
<evidence type="ECO:0000259" key="4">
    <source>
        <dbReference type="PROSITE" id="PS51832"/>
    </source>
</evidence>
<dbReference type="NCBIfam" id="TIGR00254">
    <property type="entry name" value="GGDEF"/>
    <property type="match status" value="1"/>
</dbReference>
<proteinExistence type="predicted"/>
<dbReference type="InterPro" id="IPR006674">
    <property type="entry name" value="HD_domain"/>
</dbReference>
<protein>
    <submittedName>
        <fullName evidence="5">Phosphohydrolase</fullName>
    </submittedName>
</protein>
<dbReference type="SMART" id="SM00471">
    <property type="entry name" value="HDc"/>
    <property type="match status" value="1"/>
</dbReference>